<dbReference type="AlphaFoldDB" id="X1UYS3"/>
<reference evidence="1" key="1">
    <citation type="journal article" date="2014" name="Front. Microbiol.">
        <title>High frequency of phylogenetically diverse reductive dehalogenase-homologous genes in deep subseafloor sedimentary metagenomes.</title>
        <authorList>
            <person name="Kawai M."/>
            <person name="Futagami T."/>
            <person name="Toyoda A."/>
            <person name="Takaki Y."/>
            <person name="Nishi S."/>
            <person name="Hori S."/>
            <person name="Arai W."/>
            <person name="Tsubouchi T."/>
            <person name="Morono Y."/>
            <person name="Uchiyama I."/>
            <person name="Ito T."/>
            <person name="Fujiyama A."/>
            <person name="Inagaki F."/>
            <person name="Takami H."/>
        </authorList>
    </citation>
    <scope>NUCLEOTIDE SEQUENCE</scope>
    <source>
        <strain evidence="1">Expedition CK06-06</strain>
    </source>
</reference>
<proteinExistence type="predicted"/>
<evidence type="ECO:0000313" key="1">
    <source>
        <dbReference type="EMBL" id="GAJ08742.1"/>
    </source>
</evidence>
<feature type="non-terminal residue" evidence="1">
    <location>
        <position position="1"/>
    </location>
</feature>
<sequence>YKRRFDEDNLRARFKPGQDALVHAGLIESDSMDSLAMGTIAVEVDTSRAPLTIIELEEATKQ</sequence>
<gene>
    <name evidence="1" type="ORF">S12H4_41721</name>
</gene>
<comment type="caution">
    <text evidence="1">The sequence shown here is derived from an EMBL/GenBank/DDBJ whole genome shotgun (WGS) entry which is preliminary data.</text>
</comment>
<protein>
    <submittedName>
        <fullName evidence="1">Uncharacterized protein</fullName>
    </submittedName>
</protein>
<dbReference type="EMBL" id="BARW01025452">
    <property type="protein sequence ID" value="GAJ08742.1"/>
    <property type="molecule type" value="Genomic_DNA"/>
</dbReference>
<accession>X1UYS3</accession>
<name>X1UYS3_9ZZZZ</name>
<organism evidence="1">
    <name type="scientific">marine sediment metagenome</name>
    <dbReference type="NCBI Taxonomy" id="412755"/>
    <lineage>
        <taxon>unclassified sequences</taxon>
        <taxon>metagenomes</taxon>
        <taxon>ecological metagenomes</taxon>
    </lineage>
</organism>